<evidence type="ECO:0000313" key="9">
    <source>
        <dbReference type="Proteomes" id="UP000247099"/>
    </source>
</evidence>
<dbReference type="SUPFAM" id="SSF52540">
    <property type="entry name" value="P-loop containing nucleoside triphosphate hydrolases"/>
    <property type="match status" value="1"/>
</dbReference>
<dbReference type="InParanoid" id="A0A317ZJM6"/>
<feature type="domain" description="ABC transporter" evidence="7">
    <location>
        <begin position="7"/>
        <end position="237"/>
    </location>
</feature>
<dbReference type="SMART" id="SM00382">
    <property type="entry name" value="AAA"/>
    <property type="match status" value="1"/>
</dbReference>
<protein>
    <submittedName>
        <fullName evidence="8">ABC transporter ATP-binding protein</fullName>
    </submittedName>
</protein>
<evidence type="ECO:0000256" key="4">
    <source>
        <dbReference type="ARBA" id="ARBA00022741"/>
    </source>
</evidence>
<evidence type="ECO:0000259" key="7">
    <source>
        <dbReference type="PROSITE" id="PS50893"/>
    </source>
</evidence>
<reference evidence="8 9" key="1">
    <citation type="submission" date="2018-05" db="EMBL/GenBank/DDBJ databases">
        <title>Coraliomargarita sinensis sp. nov., isolated from a marine solar saltern.</title>
        <authorList>
            <person name="Zhou L.Y."/>
        </authorList>
    </citation>
    <scope>NUCLEOTIDE SEQUENCE [LARGE SCALE GENOMIC DNA]</scope>
    <source>
        <strain evidence="8 9">WN38</strain>
    </source>
</reference>
<dbReference type="Pfam" id="PF00005">
    <property type="entry name" value="ABC_tran"/>
    <property type="match status" value="1"/>
</dbReference>
<dbReference type="EMBL" id="QHJQ01000002">
    <property type="protein sequence ID" value="PXA05202.1"/>
    <property type="molecule type" value="Genomic_DNA"/>
</dbReference>
<comment type="caution">
    <text evidence="8">The sequence shown here is derived from an EMBL/GenBank/DDBJ whole genome shotgun (WGS) entry which is preliminary data.</text>
</comment>
<evidence type="ECO:0000256" key="3">
    <source>
        <dbReference type="ARBA" id="ARBA00022458"/>
    </source>
</evidence>
<keyword evidence="3" id="KW-0536">Nodulation</keyword>
<sequence length="342" mass="37800">MEETPSIHVRNLSRQFGPVSAIQNVNFTVNKGEVVGFLGPNGAGKSTTMRILSGILSASSGSAWVGGICVAQNPHEVKRKIGYMPENNPLPDDMRVVEYLRFRARLKEVPGRKLRETVQEAMEICDLARTARRKIIGTLSKGFRQRVGIADALLGKPEIIIMDEPTIGLDPHQIQGIRKLIDNLRGKLTVVISSHILPEIERCCDRVIVINRGRVVAAGTSQELRDEFIPGNRFLIELEGATEIAGLALSESGIDAAIIEETEVDEKRSKLVLRIESQNTDGSELIKVLSKRSEFTLLSLAPCEPTLEEIFLAATKRSWEETIEKKHTDPQPEPEKPAEANT</sequence>
<keyword evidence="5 8" id="KW-0067">ATP-binding</keyword>
<comment type="similarity">
    <text evidence="1">Belongs to the ABC transporter superfamily.</text>
</comment>
<keyword evidence="4" id="KW-0547">Nucleotide-binding</keyword>
<evidence type="ECO:0000256" key="1">
    <source>
        <dbReference type="ARBA" id="ARBA00005417"/>
    </source>
</evidence>
<keyword evidence="2" id="KW-0813">Transport</keyword>
<feature type="region of interest" description="Disordered" evidence="6">
    <location>
        <begin position="321"/>
        <end position="342"/>
    </location>
</feature>
<dbReference type="Gene3D" id="3.40.50.300">
    <property type="entry name" value="P-loop containing nucleotide triphosphate hydrolases"/>
    <property type="match status" value="1"/>
</dbReference>
<accession>A0A317ZJM6</accession>
<dbReference type="RefSeq" id="WP_110130203.1">
    <property type="nucleotide sequence ID" value="NZ_QHJQ01000002.1"/>
</dbReference>
<dbReference type="InterPro" id="IPR003593">
    <property type="entry name" value="AAA+_ATPase"/>
</dbReference>
<proteinExistence type="inferred from homology"/>
<dbReference type="PROSITE" id="PS50893">
    <property type="entry name" value="ABC_TRANSPORTER_2"/>
    <property type="match status" value="1"/>
</dbReference>
<dbReference type="OrthoDB" id="9775135at2"/>
<dbReference type="InterPro" id="IPR025302">
    <property type="entry name" value="DrrA1/2-like_C"/>
</dbReference>
<dbReference type="InterPro" id="IPR027417">
    <property type="entry name" value="P-loop_NTPase"/>
</dbReference>
<keyword evidence="9" id="KW-1185">Reference proteome</keyword>
<dbReference type="InterPro" id="IPR003439">
    <property type="entry name" value="ABC_transporter-like_ATP-bd"/>
</dbReference>
<name>A0A317ZJM6_9BACT</name>
<evidence type="ECO:0000256" key="2">
    <source>
        <dbReference type="ARBA" id="ARBA00022448"/>
    </source>
</evidence>
<dbReference type="CDD" id="cd03230">
    <property type="entry name" value="ABC_DR_subfamily_A"/>
    <property type="match status" value="1"/>
</dbReference>
<dbReference type="Pfam" id="PF13732">
    <property type="entry name" value="DrrA1-3_C"/>
    <property type="match status" value="1"/>
</dbReference>
<dbReference type="PANTHER" id="PTHR42711:SF5">
    <property type="entry name" value="ABC TRANSPORTER ATP-BINDING PROTEIN NATA"/>
    <property type="match status" value="1"/>
</dbReference>
<dbReference type="InterPro" id="IPR050763">
    <property type="entry name" value="ABC_transporter_ATP-binding"/>
</dbReference>
<evidence type="ECO:0000256" key="6">
    <source>
        <dbReference type="SAM" id="MobiDB-lite"/>
    </source>
</evidence>
<gene>
    <name evidence="8" type="ORF">DDZ13_04370</name>
</gene>
<dbReference type="GO" id="GO:0016887">
    <property type="term" value="F:ATP hydrolysis activity"/>
    <property type="evidence" value="ECO:0007669"/>
    <property type="project" value="InterPro"/>
</dbReference>
<dbReference type="AlphaFoldDB" id="A0A317ZJM6"/>
<organism evidence="8 9">
    <name type="scientific">Coraliomargarita sinensis</name>
    <dbReference type="NCBI Taxonomy" id="2174842"/>
    <lineage>
        <taxon>Bacteria</taxon>
        <taxon>Pseudomonadati</taxon>
        <taxon>Verrucomicrobiota</taxon>
        <taxon>Opitutia</taxon>
        <taxon>Puniceicoccales</taxon>
        <taxon>Coraliomargaritaceae</taxon>
        <taxon>Coraliomargarita</taxon>
    </lineage>
</organism>
<dbReference type="GO" id="GO:0005524">
    <property type="term" value="F:ATP binding"/>
    <property type="evidence" value="ECO:0007669"/>
    <property type="project" value="UniProtKB-KW"/>
</dbReference>
<evidence type="ECO:0000313" key="8">
    <source>
        <dbReference type="EMBL" id="PXA05202.1"/>
    </source>
</evidence>
<dbReference type="PANTHER" id="PTHR42711">
    <property type="entry name" value="ABC TRANSPORTER ATP-BINDING PROTEIN"/>
    <property type="match status" value="1"/>
</dbReference>
<dbReference type="Proteomes" id="UP000247099">
    <property type="component" value="Unassembled WGS sequence"/>
</dbReference>
<evidence type="ECO:0000256" key="5">
    <source>
        <dbReference type="ARBA" id="ARBA00022840"/>
    </source>
</evidence>